<comment type="subcellular location">
    <subcellularLocation>
        <location evidence="2">Cell envelope</location>
    </subcellularLocation>
</comment>
<feature type="domain" description="Csd3-like second N-terminal" evidence="10">
    <location>
        <begin position="238"/>
        <end position="347"/>
    </location>
</feature>
<evidence type="ECO:0000256" key="1">
    <source>
        <dbReference type="ARBA" id="ARBA00001947"/>
    </source>
</evidence>
<evidence type="ECO:0000256" key="7">
    <source>
        <dbReference type="ARBA" id="ARBA00022833"/>
    </source>
</evidence>
<organism evidence="11">
    <name type="scientific">uncultured Sphingosinicella sp</name>
    <dbReference type="NCBI Taxonomy" id="478748"/>
    <lineage>
        <taxon>Bacteria</taxon>
        <taxon>Pseudomonadati</taxon>
        <taxon>Pseudomonadota</taxon>
        <taxon>Alphaproteobacteria</taxon>
        <taxon>Sphingomonadales</taxon>
        <taxon>Sphingosinicellaceae</taxon>
        <taxon>Sphingosinicella</taxon>
        <taxon>environmental samples</taxon>
    </lineage>
</organism>
<evidence type="ECO:0000259" key="9">
    <source>
        <dbReference type="Pfam" id="PF01551"/>
    </source>
</evidence>
<evidence type="ECO:0000256" key="4">
    <source>
        <dbReference type="ARBA" id="ARBA00022723"/>
    </source>
</evidence>
<dbReference type="EMBL" id="CADCWD010000070">
    <property type="protein sequence ID" value="CAA9541130.1"/>
    <property type="molecule type" value="Genomic_DNA"/>
</dbReference>
<accession>A0A6J4U596</accession>
<keyword evidence="5" id="KW-0732">Signal</keyword>
<evidence type="ECO:0000256" key="2">
    <source>
        <dbReference type="ARBA" id="ARBA00004196"/>
    </source>
</evidence>
<evidence type="ECO:0000256" key="5">
    <source>
        <dbReference type="ARBA" id="ARBA00022729"/>
    </source>
</evidence>
<dbReference type="PANTHER" id="PTHR21666:SF289">
    <property type="entry name" value="L-ALA--D-GLU ENDOPEPTIDASE"/>
    <property type="match status" value="1"/>
</dbReference>
<keyword evidence="4" id="KW-0479">Metal-binding</keyword>
<dbReference type="Pfam" id="PF19425">
    <property type="entry name" value="Csd3_N2"/>
    <property type="match status" value="1"/>
</dbReference>
<evidence type="ECO:0000256" key="8">
    <source>
        <dbReference type="ARBA" id="ARBA00023049"/>
    </source>
</evidence>
<evidence type="ECO:0000313" key="11">
    <source>
        <dbReference type="EMBL" id="CAA9541130.1"/>
    </source>
</evidence>
<name>A0A6J4U596_9SPHN</name>
<dbReference type="SUPFAM" id="SSF51261">
    <property type="entry name" value="Duplicated hybrid motif"/>
    <property type="match status" value="1"/>
</dbReference>
<dbReference type="GO" id="GO:0006508">
    <property type="term" value="P:proteolysis"/>
    <property type="evidence" value="ECO:0007669"/>
    <property type="project" value="UniProtKB-KW"/>
</dbReference>
<keyword evidence="6" id="KW-0378">Hydrolase</keyword>
<dbReference type="Gene3D" id="2.70.70.10">
    <property type="entry name" value="Glucose Permease (Domain IIA)"/>
    <property type="match status" value="1"/>
</dbReference>
<dbReference type="Gene3D" id="3.10.450.350">
    <property type="match status" value="1"/>
</dbReference>
<keyword evidence="8" id="KW-0482">Metalloprotease</keyword>
<dbReference type="PANTHER" id="PTHR21666">
    <property type="entry name" value="PEPTIDASE-RELATED"/>
    <property type="match status" value="1"/>
</dbReference>
<dbReference type="CDD" id="cd12797">
    <property type="entry name" value="M23_peptidase"/>
    <property type="match status" value="1"/>
</dbReference>
<evidence type="ECO:0000256" key="6">
    <source>
        <dbReference type="ARBA" id="ARBA00022801"/>
    </source>
</evidence>
<dbReference type="InterPro" id="IPR050570">
    <property type="entry name" value="Cell_wall_metabolism_enzyme"/>
</dbReference>
<gene>
    <name evidence="11" type="ORF">AVDCRST_MAG23-2074</name>
</gene>
<dbReference type="InterPro" id="IPR016047">
    <property type="entry name" value="M23ase_b-sheet_dom"/>
</dbReference>
<dbReference type="InterPro" id="IPR011055">
    <property type="entry name" value="Dup_hybrid_motif"/>
</dbReference>
<protein>
    <submittedName>
        <fullName evidence="11">Membrane proteins related to metalloendopeptidases</fullName>
    </submittedName>
</protein>
<dbReference type="GO" id="GO:0046872">
    <property type="term" value="F:metal ion binding"/>
    <property type="evidence" value="ECO:0007669"/>
    <property type="project" value="UniProtKB-KW"/>
</dbReference>
<dbReference type="InterPro" id="IPR045834">
    <property type="entry name" value="Csd3_N2"/>
</dbReference>
<dbReference type="Pfam" id="PF01551">
    <property type="entry name" value="Peptidase_M23"/>
    <property type="match status" value="1"/>
</dbReference>
<keyword evidence="3" id="KW-0645">Protease</keyword>
<dbReference type="GO" id="GO:0030313">
    <property type="term" value="C:cell envelope"/>
    <property type="evidence" value="ECO:0007669"/>
    <property type="project" value="UniProtKB-SubCell"/>
</dbReference>
<sequence>MYQYSEFSAGSGGGAAVLSLQNALHRPPVRPSLGEKVTALRSRAGEIDLVVDLGLRIGSREWFRGLGTCFALCYAAYSFAPPLDSVAGAAPAPLADAQWEESRALAIAPLALGADTGRRMAASDAVEPLADAPERPSVDLLATLGFGDGFARVLERAGVAQVEAARIEAMVATAVNPADIKPGTTMDLTLGRRPNSNVARPVEALSFRASLALKLQFQRVNGQLVMNRIPITIDGTPLRIQGRIGTSLYRSARAAGVPAKAVETYIRAIAAQLDIGSLTEDDRFDVVLEHRRAATGESESGALLYAGLQRSSGRSLQMMPWEQGGRVQWFEASGVGKASGMLQRPVPGSVSSSFGLRRHPILGYTRMHKGMDFQAGYGTPILAATDGRVAMAGWSGGYGKQVRIDHAGGLMTSYSHMSRIIAAPGEYVKQGELIGYVGSTGLSTGPHLHYELHRNGVPINPASVRFTLRSQLDGPALAAFRSRLQSLLAIRPGVAEPVQSAGAAKPGFSSL</sequence>
<comment type="cofactor">
    <cofactor evidence="1">
        <name>Zn(2+)</name>
        <dbReference type="ChEBI" id="CHEBI:29105"/>
    </cofactor>
</comment>
<dbReference type="FunFam" id="2.70.70.10:FF:000006">
    <property type="entry name" value="M23 family peptidase"/>
    <property type="match status" value="1"/>
</dbReference>
<dbReference type="AlphaFoldDB" id="A0A6J4U596"/>
<reference evidence="11" key="1">
    <citation type="submission" date="2020-02" db="EMBL/GenBank/DDBJ databases">
        <authorList>
            <person name="Meier V. D."/>
        </authorList>
    </citation>
    <scope>NUCLEOTIDE SEQUENCE</scope>
    <source>
        <strain evidence="11">AVDCRST_MAG23</strain>
    </source>
</reference>
<feature type="domain" description="M23ase beta-sheet core" evidence="9">
    <location>
        <begin position="366"/>
        <end position="461"/>
    </location>
</feature>
<evidence type="ECO:0000259" key="10">
    <source>
        <dbReference type="Pfam" id="PF19425"/>
    </source>
</evidence>
<dbReference type="GO" id="GO:0004222">
    <property type="term" value="F:metalloendopeptidase activity"/>
    <property type="evidence" value="ECO:0007669"/>
    <property type="project" value="TreeGrafter"/>
</dbReference>
<keyword evidence="7" id="KW-0862">Zinc</keyword>
<proteinExistence type="predicted"/>
<evidence type="ECO:0000256" key="3">
    <source>
        <dbReference type="ARBA" id="ARBA00022670"/>
    </source>
</evidence>